<evidence type="ECO:0000313" key="4">
    <source>
        <dbReference type="Proteomes" id="UP000000263"/>
    </source>
</evidence>
<organism evidence="3 4">
    <name type="scientific">Roseiflexus castenholzii (strain DSM 13941 / HLO8)</name>
    <dbReference type="NCBI Taxonomy" id="383372"/>
    <lineage>
        <taxon>Bacteria</taxon>
        <taxon>Bacillati</taxon>
        <taxon>Chloroflexota</taxon>
        <taxon>Chloroflexia</taxon>
        <taxon>Chloroflexales</taxon>
        <taxon>Roseiflexineae</taxon>
        <taxon>Roseiflexaceae</taxon>
        <taxon>Roseiflexus</taxon>
    </lineage>
</organism>
<dbReference type="InterPro" id="IPR002104">
    <property type="entry name" value="Integrase_catalytic"/>
</dbReference>
<dbReference type="eggNOG" id="COG4974">
    <property type="taxonomic scope" value="Bacteria"/>
</dbReference>
<reference evidence="3 4" key="1">
    <citation type="submission" date="2007-08" db="EMBL/GenBank/DDBJ databases">
        <title>Complete sequence of Roseiflexus castenholzii DSM 13941.</title>
        <authorList>
            <consortium name="US DOE Joint Genome Institute"/>
            <person name="Copeland A."/>
            <person name="Lucas S."/>
            <person name="Lapidus A."/>
            <person name="Barry K."/>
            <person name="Glavina del Rio T."/>
            <person name="Dalin E."/>
            <person name="Tice H."/>
            <person name="Pitluck S."/>
            <person name="Thompson L.S."/>
            <person name="Brettin T."/>
            <person name="Bruce D."/>
            <person name="Detter J.C."/>
            <person name="Han C."/>
            <person name="Tapia R."/>
            <person name="Schmutz J."/>
            <person name="Larimer F."/>
            <person name="Land M."/>
            <person name="Hauser L."/>
            <person name="Kyrpides N."/>
            <person name="Mikhailova N."/>
            <person name="Bryant D.A."/>
            <person name="Hanada S."/>
            <person name="Tsukatani Y."/>
            <person name="Richardson P."/>
        </authorList>
    </citation>
    <scope>NUCLEOTIDE SEQUENCE [LARGE SCALE GENOMIC DNA]</scope>
    <source>
        <strain evidence="4">DSM 13941 / HLO8</strain>
    </source>
</reference>
<dbReference type="PANTHER" id="PTHR30349:SF81">
    <property type="entry name" value="TYROSINE RECOMBINASE XERC"/>
    <property type="match status" value="1"/>
</dbReference>
<dbReference type="RefSeq" id="WP_011997587.1">
    <property type="nucleotide sequence ID" value="NC_009767.1"/>
</dbReference>
<dbReference type="SUPFAM" id="SSF56349">
    <property type="entry name" value="DNA breaking-rejoining enzymes"/>
    <property type="match status" value="1"/>
</dbReference>
<dbReference type="KEGG" id="rca:Rcas_0044"/>
<name>A7NFG0_ROSCS</name>
<dbReference type="AlphaFoldDB" id="A7NFG0"/>
<dbReference type="Proteomes" id="UP000000263">
    <property type="component" value="Chromosome"/>
</dbReference>
<feature type="domain" description="Tyr recombinase" evidence="2">
    <location>
        <begin position="116"/>
        <end position="328"/>
    </location>
</feature>
<keyword evidence="4" id="KW-1185">Reference proteome</keyword>
<dbReference type="OrthoDB" id="151883at2"/>
<proteinExistence type="predicted"/>
<dbReference type="Pfam" id="PF00589">
    <property type="entry name" value="Phage_integrase"/>
    <property type="match status" value="1"/>
</dbReference>
<dbReference type="InterPro" id="IPR050090">
    <property type="entry name" value="Tyrosine_recombinase_XerCD"/>
</dbReference>
<dbReference type="InterPro" id="IPR013762">
    <property type="entry name" value="Integrase-like_cat_sf"/>
</dbReference>
<evidence type="ECO:0000256" key="1">
    <source>
        <dbReference type="ARBA" id="ARBA00023172"/>
    </source>
</evidence>
<evidence type="ECO:0000313" key="3">
    <source>
        <dbReference type="EMBL" id="ABU56182.1"/>
    </source>
</evidence>
<dbReference type="InterPro" id="IPR011010">
    <property type="entry name" value="DNA_brk_join_enz"/>
</dbReference>
<dbReference type="GO" id="GO:0003677">
    <property type="term" value="F:DNA binding"/>
    <property type="evidence" value="ECO:0007669"/>
    <property type="project" value="InterPro"/>
</dbReference>
<keyword evidence="1" id="KW-0233">DNA recombination</keyword>
<dbReference type="PANTHER" id="PTHR30349">
    <property type="entry name" value="PHAGE INTEGRASE-RELATED"/>
    <property type="match status" value="1"/>
</dbReference>
<evidence type="ECO:0000259" key="2">
    <source>
        <dbReference type="PROSITE" id="PS51898"/>
    </source>
</evidence>
<gene>
    <name evidence="3" type="ordered locus">Rcas_0044</name>
</gene>
<dbReference type="Gene3D" id="1.10.443.10">
    <property type="entry name" value="Intergrase catalytic core"/>
    <property type="match status" value="1"/>
</dbReference>
<protein>
    <submittedName>
        <fullName evidence="3">Integrase family protein</fullName>
    </submittedName>
</protein>
<dbReference type="GO" id="GO:0006310">
    <property type="term" value="P:DNA recombination"/>
    <property type="evidence" value="ECO:0007669"/>
    <property type="project" value="UniProtKB-KW"/>
</dbReference>
<sequence>MSEMTIAGAADAWATAQYSRRKPPAPSTIATYCNAWRSFAAWAHCEGKRVVADIAASDLGAWIDSLNGMADGTVLTYGHGALAICKFLADRGHLRCDLALLRLHLRDALPRAYAGRAPDVPDLRRLVTFYDGELPAGEPGSRAERNRLNMLRNAALLHTLFSTGARISEVLSLNVGDVRADNGRIVPRAFVIGKGQRRRAVFLRAHAQQAILRYLHARHAAFPRADALFISHGPRGAGGRLGRIAAWEIVTGAAHRVADQIECEGRIREARALRTVTPHTFRHFVATWLLNEGAQLSEVSAILGHANTRITEQYYARHTDEQLQELHDQFAPDPESE</sequence>
<dbReference type="STRING" id="383372.Rcas_0044"/>
<dbReference type="EMBL" id="CP000804">
    <property type="protein sequence ID" value="ABU56182.1"/>
    <property type="molecule type" value="Genomic_DNA"/>
</dbReference>
<dbReference type="HOGENOM" id="CLU_720990_0_0_0"/>
<dbReference type="GO" id="GO:0015074">
    <property type="term" value="P:DNA integration"/>
    <property type="evidence" value="ECO:0007669"/>
    <property type="project" value="InterPro"/>
</dbReference>
<accession>A7NFG0</accession>
<dbReference type="PROSITE" id="PS51898">
    <property type="entry name" value="TYR_RECOMBINASE"/>
    <property type="match status" value="1"/>
</dbReference>